<dbReference type="InterPro" id="IPR036890">
    <property type="entry name" value="HATPase_C_sf"/>
</dbReference>
<dbReference type="PANTHER" id="PTHR42878">
    <property type="entry name" value="TWO-COMPONENT HISTIDINE KINASE"/>
    <property type="match status" value="1"/>
</dbReference>
<gene>
    <name evidence="8" type="ORF">ACFPIJ_42070</name>
</gene>
<dbReference type="InterPro" id="IPR003594">
    <property type="entry name" value="HATPase_dom"/>
</dbReference>
<evidence type="ECO:0000256" key="3">
    <source>
        <dbReference type="ARBA" id="ARBA00022679"/>
    </source>
</evidence>
<dbReference type="Gene3D" id="3.30.565.10">
    <property type="entry name" value="Histidine kinase-like ATPase, C-terminal domain"/>
    <property type="match status" value="1"/>
</dbReference>
<feature type="non-terminal residue" evidence="8">
    <location>
        <position position="1"/>
    </location>
</feature>
<evidence type="ECO:0000256" key="2">
    <source>
        <dbReference type="ARBA" id="ARBA00012438"/>
    </source>
</evidence>
<sequence>TVDGRAVLTVANTGPVIAPDAVDGLLEPFRRLHDRSDNDGFGLGLAIVASISAVHDGTVTAQPIPDGGLNVTVTLPKAGPEVDHTTA</sequence>
<dbReference type="SUPFAM" id="SSF55874">
    <property type="entry name" value="ATPase domain of HSP90 chaperone/DNA topoisomerase II/histidine kinase"/>
    <property type="match status" value="1"/>
</dbReference>
<organism evidence="8 9">
    <name type="scientific">Dactylosporangium cerinum</name>
    <dbReference type="NCBI Taxonomy" id="1434730"/>
    <lineage>
        <taxon>Bacteria</taxon>
        <taxon>Bacillati</taxon>
        <taxon>Actinomycetota</taxon>
        <taxon>Actinomycetes</taxon>
        <taxon>Micromonosporales</taxon>
        <taxon>Micromonosporaceae</taxon>
        <taxon>Dactylosporangium</taxon>
    </lineage>
</organism>
<reference evidence="9" key="1">
    <citation type="journal article" date="2019" name="Int. J. Syst. Evol. Microbiol.">
        <title>The Global Catalogue of Microorganisms (GCM) 10K type strain sequencing project: providing services to taxonomists for standard genome sequencing and annotation.</title>
        <authorList>
            <consortium name="The Broad Institute Genomics Platform"/>
            <consortium name="The Broad Institute Genome Sequencing Center for Infectious Disease"/>
            <person name="Wu L."/>
            <person name="Ma J."/>
        </authorList>
    </citation>
    <scope>NUCLEOTIDE SEQUENCE [LARGE SCALE GENOMIC DNA]</scope>
    <source>
        <strain evidence="9">CGMCC 4.7152</strain>
    </source>
</reference>
<accession>A0ABV9WA48</accession>
<dbReference type="EMBL" id="JBHSIU010000061">
    <property type="protein sequence ID" value="MFC5004403.1"/>
    <property type="molecule type" value="Genomic_DNA"/>
</dbReference>
<dbReference type="InterPro" id="IPR004358">
    <property type="entry name" value="Sig_transdc_His_kin-like_C"/>
</dbReference>
<dbReference type="Proteomes" id="UP001595912">
    <property type="component" value="Unassembled WGS sequence"/>
</dbReference>
<keyword evidence="5" id="KW-0902">Two-component regulatory system</keyword>
<evidence type="ECO:0000313" key="8">
    <source>
        <dbReference type="EMBL" id="MFC5004403.1"/>
    </source>
</evidence>
<dbReference type="InterPro" id="IPR005467">
    <property type="entry name" value="His_kinase_dom"/>
</dbReference>
<keyword evidence="4 8" id="KW-0418">Kinase</keyword>
<dbReference type="RefSeq" id="WP_380124265.1">
    <property type="nucleotide sequence ID" value="NZ_JBHSIU010000061.1"/>
</dbReference>
<comment type="caution">
    <text evidence="8">The sequence shown here is derived from an EMBL/GenBank/DDBJ whole genome shotgun (WGS) entry which is preliminary data.</text>
</comment>
<evidence type="ECO:0000259" key="7">
    <source>
        <dbReference type="PROSITE" id="PS50109"/>
    </source>
</evidence>
<evidence type="ECO:0000256" key="6">
    <source>
        <dbReference type="ARBA" id="ARBA00039401"/>
    </source>
</evidence>
<name>A0ABV9WA48_9ACTN</name>
<dbReference type="EC" id="2.7.13.3" evidence="2"/>
<keyword evidence="3" id="KW-0808">Transferase</keyword>
<evidence type="ECO:0000256" key="5">
    <source>
        <dbReference type="ARBA" id="ARBA00023012"/>
    </source>
</evidence>
<evidence type="ECO:0000313" key="9">
    <source>
        <dbReference type="Proteomes" id="UP001595912"/>
    </source>
</evidence>
<evidence type="ECO:0000256" key="1">
    <source>
        <dbReference type="ARBA" id="ARBA00000085"/>
    </source>
</evidence>
<feature type="domain" description="Histidine kinase" evidence="7">
    <location>
        <begin position="1"/>
        <end position="79"/>
    </location>
</feature>
<dbReference type="PANTHER" id="PTHR42878:SF14">
    <property type="entry name" value="OSMOLARITY TWO-COMPONENT SYSTEM PROTEIN SSK1"/>
    <property type="match status" value="1"/>
</dbReference>
<dbReference type="PROSITE" id="PS50109">
    <property type="entry name" value="HIS_KIN"/>
    <property type="match status" value="1"/>
</dbReference>
<comment type="catalytic activity">
    <reaction evidence="1">
        <text>ATP + protein L-histidine = ADP + protein N-phospho-L-histidine.</text>
        <dbReference type="EC" id="2.7.13.3"/>
    </reaction>
</comment>
<dbReference type="GO" id="GO:0016301">
    <property type="term" value="F:kinase activity"/>
    <property type="evidence" value="ECO:0007669"/>
    <property type="project" value="UniProtKB-KW"/>
</dbReference>
<dbReference type="Pfam" id="PF02518">
    <property type="entry name" value="HATPase_c"/>
    <property type="match status" value="1"/>
</dbReference>
<protein>
    <recommendedName>
        <fullName evidence="6">Sensor-like histidine kinase SenX3</fullName>
        <ecNumber evidence="2">2.7.13.3</ecNumber>
    </recommendedName>
</protein>
<evidence type="ECO:0000256" key="4">
    <source>
        <dbReference type="ARBA" id="ARBA00022777"/>
    </source>
</evidence>
<dbReference type="InterPro" id="IPR050351">
    <property type="entry name" value="BphY/WalK/GraS-like"/>
</dbReference>
<dbReference type="PRINTS" id="PR00344">
    <property type="entry name" value="BCTRLSENSOR"/>
</dbReference>
<proteinExistence type="predicted"/>
<keyword evidence="9" id="KW-1185">Reference proteome</keyword>